<dbReference type="AlphaFoldDB" id="A0A914Y836"/>
<name>A0A914Y836_9BILA</name>
<evidence type="ECO:0000313" key="2">
    <source>
        <dbReference type="WBParaSite" id="PSU_v2.g1544.t1"/>
    </source>
</evidence>
<protein>
    <submittedName>
        <fullName evidence="2">Uncharacterized protein</fullName>
    </submittedName>
</protein>
<reference evidence="2" key="1">
    <citation type="submission" date="2022-11" db="UniProtKB">
        <authorList>
            <consortium name="WormBaseParasite"/>
        </authorList>
    </citation>
    <scope>IDENTIFICATION</scope>
</reference>
<proteinExistence type="predicted"/>
<dbReference type="Proteomes" id="UP000887577">
    <property type="component" value="Unplaced"/>
</dbReference>
<evidence type="ECO:0000313" key="1">
    <source>
        <dbReference type="Proteomes" id="UP000887577"/>
    </source>
</evidence>
<sequence length="116" mass="13022">MSNFDAVTFSTGSPLLITVENYFSSPSWKAFQAAVIPCSSSDIFDERSPLYNQTFDFSQNPDLVIPVLANTEWEQDVFNWYFILGASQKLKVAIKSMSGSGFESFYLISDGKIIHK</sequence>
<organism evidence="1 2">
    <name type="scientific">Panagrolaimus superbus</name>
    <dbReference type="NCBI Taxonomy" id="310955"/>
    <lineage>
        <taxon>Eukaryota</taxon>
        <taxon>Metazoa</taxon>
        <taxon>Ecdysozoa</taxon>
        <taxon>Nematoda</taxon>
        <taxon>Chromadorea</taxon>
        <taxon>Rhabditida</taxon>
        <taxon>Tylenchina</taxon>
        <taxon>Panagrolaimomorpha</taxon>
        <taxon>Panagrolaimoidea</taxon>
        <taxon>Panagrolaimidae</taxon>
        <taxon>Panagrolaimus</taxon>
    </lineage>
</organism>
<keyword evidence="1" id="KW-1185">Reference proteome</keyword>
<dbReference type="WBParaSite" id="PSU_v2.g1544.t1">
    <property type="protein sequence ID" value="PSU_v2.g1544.t1"/>
    <property type="gene ID" value="PSU_v2.g1544"/>
</dbReference>
<accession>A0A914Y836</accession>